<evidence type="ECO:0000256" key="6">
    <source>
        <dbReference type="ARBA" id="ARBA00022989"/>
    </source>
</evidence>
<evidence type="ECO:0000256" key="15">
    <source>
        <dbReference type="PROSITE-ProRule" id="PRU00290"/>
    </source>
</evidence>
<comment type="similarity">
    <text evidence="2">Belongs to the synaptobrevin family.</text>
</comment>
<dbReference type="GO" id="GO:0005789">
    <property type="term" value="C:endoplasmic reticulum membrane"/>
    <property type="evidence" value="ECO:0007669"/>
    <property type="project" value="UniProtKB-SubCell"/>
</dbReference>
<feature type="transmembrane region" description="Helical" evidence="16">
    <location>
        <begin position="193"/>
        <end position="216"/>
    </location>
</feature>
<dbReference type="GO" id="GO:0000149">
    <property type="term" value="F:SNARE binding"/>
    <property type="evidence" value="ECO:0007669"/>
    <property type="project" value="TreeGrafter"/>
</dbReference>
<dbReference type="PROSITE" id="PS50892">
    <property type="entry name" value="V_SNARE"/>
    <property type="match status" value="1"/>
</dbReference>
<evidence type="ECO:0000256" key="5">
    <source>
        <dbReference type="ARBA" id="ARBA00022927"/>
    </source>
</evidence>
<dbReference type="GO" id="GO:0006906">
    <property type="term" value="P:vesicle fusion"/>
    <property type="evidence" value="ECO:0007669"/>
    <property type="project" value="TreeGrafter"/>
</dbReference>
<keyword evidence="7 16" id="KW-0472">Membrane</keyword>
<organism evidence="19 20">
    <name type="scientific">Oedothorax gibbosus</name>
    <dbReference type="NCBI Taxonomy" id="931172"/>
    <lineage>
        <taxon>Eukaryota</taxon>
        <taxon>Metazoa</taxon>
        <taxon>Ecdysozoa</taxon>
        <taxon>Arthropoda</taxon>
        <taxon>Chelicerata</taxon>
        <taxon>Arachnida</taxon>
        <taxon>Araneae</taxon>
        <taxon>Araneomorphae</taxon>
        <taxon>Entelegynae</taxon>
        <taxon>Araneoidea</taxon>
        <taxon>Linyphiidae</taxon>
        <taxon>Erigoninae</taxon>
        <taxon>Oedothorax</taxon>
    </lineage>
</organism>
<keyword evidence="20" id="KW-1185">Reference proteome</keyword>
<accession>A0AAV6VQ79</accession>
<evidence type="ECO:0000256" key="13">
    <source>
        <dbReference type="ARBA" id="ARBA00039269"/>
    </source>
</evidence>
<dbReference type="GO" id="GO:0015031">
    <property type="term" value="P:protein transport"/>
    <property type="evidence" value="ECO:0007669"/>
    <property type="project" value="UniProtKB-KW"/>
</dbReference>
<evidence type="ECO:0000259" key="17">
    <source>
        <dbReference type="PROSITE" id="PS50859"/>
    </source>
</evidence>
<dbReference type="EMBL" id="JAFNEN010000037">
    <property type="protein sequence ID" value="KAG8198655.1"/>
    <property type="molecule type" value="Genomic_DNA"/>
</dbReference>
<evidence type="ECO:0000313" key="19">
    <source>
        <dbReference type="EMBL" id="KAG8198655.1"/>
    </source>
</evidence>
<name>A0AAV6VQ79_9ARAC</name>
<dbReference type="FunFam" id="1.20.5.110:FF:000004">
    <property type="entry name" value="Vesicle-associated membrane protein 7"/>
    <property type="match status" value="1"/>
</dbReference>
<keyword evidence="15" id="KW-0175">Coiled coil</keyword>
<dbReference type="Pfam" id="PF13774">
    <property type="entry name" value="Longin"/>
    <property type="match status" value="1"/>
</dbReference>
<evidence type="ECO:0000259" key="18">
    <source>
        <dbReference type="PROSITE" id="PS50892"/>
    </source>
</evidence>
<evidence type="ECO:0000256" key="16">
    <source>
        <dbReference type="SAM" id="Phobius"/>
    </source>
</evidence>
<comment type="subcellular location">
    <subcellularLocation>
        <location evidence="12">Cytoplasmic vesicle</location>
        <location evidence="12">Phagosome membrane</location>
        <topology evidence="12">Single-pass type IV membrane protein</topology>
    </subcellularLocation>
    <subcellularLocation>
        <location evidence="9">Cytoplasmic vesicle</location>
        <location evidence="9">Secretory vesicle membrane</location>
        <topology evidence="9">Single-pass type IV membrane protein</topology>
    </subcellularLocation>
    <subcellularLocation>
        <location evidence="1">Endoplasmic reticulum membrane</location>
        <topology evidence="1">Single-pass type IV membrane protein</topology>
    </subcellularLocation>
    <subcellularLocation>
        <location evidence="8">Golgi apparatus</location>
        <location evidence="8">trans-Golgi network membrane</location>
        <topology evidence="8">Single-pass type IV membrane protein</topology>
    </subcellularLocation>
    <subcellularLocation>
        <location evidence="10">Late endosome membrane</location>
        <topology evidence="10">Single-pass type IV membrane protein</topology>
    </subcellularLocation>
    <subcellularLocation>
        <location evidence="11">Lysosome membrane</location>
        <topology evidence="11">Single-pass type IV membrane protein</topology>
    </subcellularLocation>
</comment>
<dbReference type="PROSITE" id="PS50859">
    <property type="entry name" value="LONGIN"/>
    <property type="match status" value="1"/>
</dbReference>
<dbReference type="Proteomes" id="UP000827092">
    <property type="component" value="Unassembled WGS sequence"/>
</dbReference>
<dbReference type="PRINTS" id="PR00219">
    <property type="entry name" value="SYNAPTOBREVN"/>
</dbReference>
<keyword evidence="6 16" id="KW-1133">Transmembrane helix</keyword>
<dbReference type="Gene3D" id="3.30.450.50">
    <property type="entry name" value="Longin domain"/>
    <property type="match status" value="1"/>
</dbReference>
<evidence type="ECO:0000256" key="9">
    <source>
        <dbReference type="ARBA" id="ARBA00037803"/>
    </source>
</evidence>
<protein>
    <recommendedName>
        <fullName evidence="13">Vesicle-associated membrane protein 7</fullName>
    </recommendedName>
    <alternativeName>
        <fullName evidence="14">Synaptobrevin-like protein 1</fullName>
    </alternativeName>
</protein>
<evidence type="ECO:0000256" key="3">
    <source>
        <dbReference type="ARBA" id="ARBA00022448"/>
    </source>
</evidence>
<dbReference type="InterPro" id="IPR051097">
    <property type="entry name" value="Synaptobrevin-like_transport"/>
</dbReference>
<sequence>MTSGIVYSAVAKSGTILVSSQRGDGDYETEVNSFLPNIPVERNTKSCFESGIFTYHILVEDLLIYICAAESRFGKNIPFAFLREIKSKFTSGSLAIRALTASEHEFDRDFSYVLKDQMIKFGADTAVDGVGKVQQQVQEVMSVMNTNIEKVVDRGERLETLLDKTNELEFSSTQFQSTAKKVRRHMWFKNFKMWIILIGVAALVITFIALMASNVIPIRS</sequence>
<feature type="domain" description="V-SNARE coiled-coil homology" evidence="18">
    <location>
        <begin position="129"/>
        <end position="189"/>
    </location>
</feature>
<evidence type="ECO:0000256" key="11">
    <source>
        <dbReference type="ARBA" id="ARBA00037863"/>
    </source>
</evidence>
<dbReference type="GO" id="GO:0031902">
    <property type="term" value="C:late endosome membrane"/>
    <property type="evidence" value="ECO:0007669"/>
    <property type="project" value="UniProtKB-SubCell"/>
</dbReference>
<dbReference type="GO" id="GO:0005794">
    <property type="term" value="C:Golgi apparatus"/>
    <property type="evidence" value="ECO:0007669"/>
    <property type="project" value="UniProtKB-SubCell"/>
</dbReference>
<evidence type="ECO:0000313" key="20">
    <source>
        <dbReference type="Proteomes" id="UP000827092"/>
    </source>
</evidence>
<dbReference type="GO" id="GO:0005765">
    <property type="term" value="C:lysosomal membrane"/>
    <property type="evidence" value="ECO:0007669"/>
    <property type="project" value="UniProtKB-SubCell"/>
</dbReference>
<keyword evidence="3" id="KW-0813">Transport</keyword>
<dbReference type="PANTHER" id="PTHR21136:SF168">
    <property type="entry name" value="VESICLE-ASSOCIATED MEMBRANE PROTEIN 9"/>
    <property type="match status" value="1"/>
</dbReference>
<evidence type="ECO:0000256" key="14">
    <source>
        <dbReference type="ARBA" id="ARBA00042194"/>
    </source>
</evidence>
<dbReference type="GO" id="GO:0031201">
    <property type="term" value="C:SNARE complex"/>
    <property type="evidence" value="ECO:0007669"/>
    <property type="project" value="TreeGrafter"/>
</dbReference>
<dbReference type="InterPro" id="IPR010908">
    <property type="entry name" value="Longin_dom"/>
</dbReference>
<comment type="caution">
    <text evidence="19">The sequence shown here is derived from an EMBL/GenBank/DDBJ whole genome shotgun (WGS) entry which is preliminary data.</text>
</comment>
<dbReference type="GO" id="GO:0030670">
    <property type="term" value="C:phagocytic vesicle membrane"/>
    <property type="evidence" value="ECO:0007669"/>
    <property type="project" value="UniProtKB-SubCell"/>
</dbReference>
<dbReference type="SUPFAM" id="SSF58038">
    <property type="entry name" value="SNARE fusion complex"/>
    <property type="match status" value="1"/>
</dbReference>
<dbReference type="Pfam" id="PF00957">
    <property type="entry name" value="Synaptobrevin"/>
    <property type="match status" value="1"/>
</dbReference>
<dbReference type="GO" id="GO:0030658">
    <property type="term" value="C:transport vesicle membrane"/>
    <property type="evidence" value="ECO:0007669"/>
    <property type="project" value="UniProtKB-SubCell"/>
</dbReference>
<feature type="domain" description="Longin" evidence="17">
    <location>
        <begin position="5"/>
        <end position="114"/>
    </location>
</feature>
<keyword evidence="5" id="KW-0653">Protein transport</keyword>
<proteinExistence type="inferred from homology"/>
<dbReference type="InterPro" id="IPR042855">
    <property type="entry name" value="V_SNARE_CC"/>
</dbReference>
<dbReference type="InterPro" id="IPR001388">
    <property type="entry name" value="Synaptobrevin-like"/>
</dbReference>
<dbReference type="CDD" id="cd14824">
    <property type="entry name" value="Longin"/>
    <property type="match status" value="1"/>
</dbReference>
<evidence type="ECO:0000256" key="8">
    <source>
        <dbReference type="ARBA" id="ARBA00037801"/>
    </source>
</evidence>
<dbReference type="PANTHER" id="PTHR21136">
    <property type="entry name" value="SNARE PROTEINS"/>
    <property type="match status" value="1"/>
</dbReference>
<gene>
    <name evidence="19" type="ORF">JTE90_015487</name>
</gene>
<dbReference type="AlphaFoldDB" id="A0AAV6VQ79"/>
<dbReference type="SUPFAM" id="SSF64356">
    <property type="entry name" value="SNARE-like"/>
    <property type="match status" value="1"/>
</dbReference>
<dbReference type="GO" id="GO:0005484">
    <property type="term" value="F:SNAP receptor activity"/>
    <property type="evidence" value="ECO:0007669"/>
    <property type="project" value="TreeGrafter"/>
</dbReference>
<dbReference type="SMART" id="SM01270">
    <property type="entry name" value="Longin"/>
    <property type="match status" value="1"/>
</dbReference>
<evidence type="ECO:0000256" key="7">
    <source>
        <dbReference type="ARBA" id="ARBA00023136"/>
    </source>
</evidence>
<keyword evidence="4 16" id="KW-0812">Transmembrane</keyword>
<dbReference type="GO" id="GO:0006887">
    <property type="term" value="P:exocytosis"/>
    <property type="evidence" value="ECO:0007669"/>
    <property type="project" value="TreeGrafter"/>
</dbReference>
<dbReference type="Gene3D" id="1.20.5.110">
    <property type="match status" value="1"/>
</dbReference>
<evidence type="ECO:0000256" key="1">
    <source>
        <dbReference type="ARBA" id="ARBA00004163"/>
    </source>
</evidence>
<dbReference type="InterPro" id="IPR011012">
    <property type="entry name" value="Longin-like_dom_sf"/>
</dbReference>
<evidence type="ECO:0000256" key="2">
    <source>
        <dbReference type="ARBA" id="ARBA00008025"/>
    </source>
</evidence>
<reference evidence="19 20" key="1">
    <citation type="journal article" date="2022" name="Nat. Ecol. Evol.">
        <title>A masculinizing supergene underlies an exaggerated male reproductive morph in a spider.</title>
        <authorList>
            <person name="Hendrickx F."/>
            <person name="De Corte Z."/>
            <person name="Sonet G."/>
            <person name="Van Belleghem S.M."/>
            <person name="Kostlbacher S."/>
            <person name="Vangestel C."/>
        </authorList>
    </citation>
    <scope>NUCLEOTIDE SEQUENCE [LARGE SCALE GENOMIC DNA]</scope>
    <source>
        <strain evidence="19">W744_W776</strain>
    </source>
</reference>
<evidence type="ECO:0000256" key="12">
    <source>
        <dbReference type="ARBA" id="ARBA00037875"/>
    </source>
</evidence>
<evidence type="ECO:0000256" key="4">
    <source>
        <dbReference type="ARBA" id="ARBA00022692"/>
    </source>
</evidence>
<evidence type="ECO:0000256" key="10">
    <source>
        <dbReference type="ARBA" id="ARBA00037845"/>
    </source>
</evidence>